<organism evidence="2">
    <name type="scientific">freshwater metagenome</name>
    <dbReference type="NCBI Taxonomy" id="449393"/>
    <lineage>
        <taxon>unclassified sequences</taxon>
        <taxon>metagenomes</taxon>
        <taxon>ecological metagenomes</taxon>
    </lineage>
</organism>
<dbReference type="InterPro" id="IPR007569">
    <property type="entry name" value="DUF559"/>
</dbReference>
<sequence>MQRHAQVVATVEAIIERVGPGVTSTRKLVSLGISDSRIETAVARGELLRLRRGSVLPTSTWAAATAAERHRLAVDAALIAHPTAVVSHTSAAQILSLPLAGWLPTASPGPSTRLDNGSGTRTSGRIGSSSALLGIPTVHLTIPGRHRTDAWLRIHGSPLPAAHWATLGPVPVTGYSRTLADTASMLKPGPALALADAAVRQIVGQIDPHADPRQAARDDKYRTAACRAVSAVLDSCAHRTGIDAARQALALANPASESVLESISRWQMHRRRLPMPQCGMPITGDDGRTYWADFVWWDLLIIGEADGALKYATRDDLIREKARQEALERAGWLVIRWNWAEAVTDPRIMIRRIERAIERRRMHPPLF</sequence>
<dbReference type="AlphaFoldDB" id="A0A6J7L674"/>
<protein>
    <submittedName>
        <fullName evidence="2">Unannotated protein</fullName>
    </submittedName>
</protein>
<gene>
    <name evidence="2" type="ORF">UFOPK3772_02415</name>
</gene>
<name>A0A6J7L674_9ZZZZ</name>
<evidence type="ECO:0000259" key="1">
    <source>
        <dbReference type="Pfam" id="PF04480"/>
    </source>
</evidence>
<feature type="domain" description="DUF559" evidence="1">
    <location>
        <begin position="289"/>
        <end position="357"/>
    </location>
</feature>
<reference evidence="2" key="1">
    <citation type="submission" date="2020-05" db="EMBL/GenBank/DDBJ databases">
        <authorList>
            <person name="Chiriac C."/>
            <person name="Salcher M."/>
            <person name="Ghai R."/>
            <person name="Kavagutti S V."/>
        </authorList>
    </citation>
    <scope>NUCLEOTIDE SEQUENCE</scope>
</reference>
<proteinExistence type="predicted"/>
<accession>A0A6J7L674</accession>
<dbReference type="EMBL" id="CAFBNE010000091">
    <property type="protein sequence ID" value="CAB4963736.1"/>
    <property type="molecule type" value="Genomic_DNA"/>
</dbReference>
<evidence type="ECO:0000313" key="2">
    <source>
        <dbReference type="EMBL" id="CAB4963736.1"/>
    </source>
</evidence>
<dbReference type="Pfam" id="PF04480">
    <property type="entry name" value="DUF559"/>
    <property type="match status" value="1"/>
</dbReference>